<organism evidence="2">
    <name type="scientific">Acromyrmex echinatior</name>
    <name type="common">Panamanian leafcutter ant</name>
    <name type="synonym">Acromyrmex octospinosus echinatior</name>
    <dbReference type="NCBI Taxonomy" id="103372"/>
    <lineage>
        <taxon>Eukaryota</taxon>
        <taxon>Metazoa</taxon>
        <taxon>Ecdysozoa</taxon>
        <taxon>Arthropoda</taxon>
        <taxon>Hexapoda</taxon>
        <taxon>Insecta</taxon>
        <taxon>Pterygota</taxon>
        <taxon>Neoptera</taxon>
        <taxon>Endopterygota</taxon>
        <taxon>Hymenoptera</taxon>
        <taxon>Apocrita</taxon>
        <taxon>Aculeata</taxon>
        <taxon>Formicoidea</taxon>
        <taxon>Formicidae</taxon>
        <taxon>Myrmicinae</taxon>
        <taxon>Acromyrmex</taxon>
    </lineage>
</organism>
<dbReference type="InParanoid" id="F4W6R8"/>
<evidence type="ECO:0000313" key="2">
    <source>
        <dbReference type="Proteomes" id="UP000007755"/>
    </source>
</evidence>
<dbReference type="EMBL" id="GL887707">
    <property type="protein sequence ID" value="EGI70144.1"/>
    <property type="molecule type" value="Genomic_DNA"/>
</dbReference>
<name>F4W6R8_ACREC</name>
<gene>
    <name evidence="1" type="ORF">G5I_00901</name>
</gene>
<reference evidence="1" key="1">
    <citation type="submission" date="2011-02" db="EMBL/GenBank/DDBJ databases">
        <title>The genome of the leaf-cutting ant Acromyrmex echinatior suggests key adaptations to social evolution and fungus farming.</title>
        <authorList>
            <person name="Nygaard S."/>
            <person name="Zhang G."/>
        </authorList>
    </citation>
    <scope>NUCLEOTIDE SEQUENCE</scope>
</reference>
<sequence>MAEDRTLLAFISGESVGAGTSRLRTSLEDQFVNSALIRTRLASEDQLLWLERDARNGTLRAADARVLDIHIRLVKQLDDFIAVRHRCILGFIANPPHDNQEKKRQFIANVANNSKLRLHEHATGLRRPCSNLHP</sequence>
<dbReference type="AlphaFoldDB" id="F4W6R8"/>
<proteinExistence type="predicted"/>
<protein>
    <submittedName>
        <fullName evidence="1">Uncharacterized protein</fullName>
    </submittedName>
</protein>
<evidence type="ECO:0000313" key="1">
    <source>
        <dbReference type="EMBL" id="EGI70144.1"/>
    </source>
</evidence>
<keyword evidence="2" id="KW-1185">Reference proteome</keyword>
<accession>F4W6R8</accession>
<dbReference type="Proteomes" id="UP000007755">
    <property type="component" value="Unassembled WGS sequence"/>
</dbReference>